<dbReference type="AlphaFoldDB" id="A0A427U4U1"/>
<dbReference type="RefSeq" id="WP_125320603.1">
    <property type="nucleotide sequence ID" value="NZ_AP024891.1"/>
</dbReference>
<evidence type="ECO:0000313" key="2">
    <source>
        <dbReference type="Proteomes" id="UP000269041"/>
    </source>
</evidence>
<sequence>MNDTIQNALRLLVNHSPKHATHYDLSTQTYWSTKGSHVRRYCLISKQWIDGELTCEQVKDDESPDNSMLDIEQIWDHNFAILSMQACSCGSTKVEVSINGIFAGSGEQEDGGFLECHRCGGNAEVTYFEAFEESGLLPELGKMMMTLNVDVSEFQAFWKQKQVWNWFFHSGRFSHYVAWNKDKAFSILQKSCGLVKALEKVCLSCPSTREGHLMGLESTYPELSHEIRAMREAQRA</sequence>
<dbReference type="EMBL" id="RSFA01000024">
    <property type="protein sequence ID" value="RSD31747.1"/>
    <property type="molecule type" value="Genomic_DNA"/>
</dbReference>
<keyword evidence="2" id="KW-1185">Reference proteome</keyword>
<gene>
    <name evidence="1" type="ORF">EJA03_07425</name>
</gene>
<comment type="caution">
    <text evidence="1">The sequence shown here is derived from an EMBL/GenBank/DDBJ whole genome shotgun (WGS) entry which is preliminary data.</text>
</comment>
<accession>A0A427U4U1</accession>
<proteinExistence type="predicted"/>
<name>A0A427U4U1_9VIBR</name>
<evidence type="ECO:0000313" key="1">
    <source>
        <dbReference type="EMBL" id="RSD31747.1"/>
    </source>
</evidence>
<dbReference type="Proteomes" id="UP000269041">
    <property type="component" value="Unassembled WGS sequence"/>
</dbReference>
<protein>
    <submittedName>
        <fullName evidence="1">Uncharacterized protein</fullName>
    </submittedName>
</protein>
<reference evidence="1 2" key="1">
    <citation type="submission" date="2018-12" db="EMBL/GenBank/DDBJ databases">
        <title>Genomic taxonomy of the Vibrionaceae family.</title>
        <authorList>
            <person name="Gomez-Gil B."/>
            <person name="Enciso-Ibarra K."/>
        </authorList>
    </citation>
    <scope>NUCLEOTIDE SEQUENCE [LARGE SCALE GENOMIC DNA]</scope>
    <source>
        <strain evidence="1 2">CAIM 594</strain>
    </source>
</reference>
<organism evidence="1 2">
    <name type="scientific">Vibrio pectenicida</name>
    <dbReference type="NCBI Taxonomy" id="62763"/>
    <lineage>
        <taxon>Bacteria</taxon>
        <taxon>Pseudomonadati</taxon>
        <taxon>Pseudomonadota</taxon>
        <taxon>Gammaproteobacteria</taxon>
        <taxon>Vibrionales</taxon>
        <taxon>Vibrionaceae</taxon>
        <taxon>Vibrio</taxon>
    </lineage>
</organism>